<protein>
    <submittedName>
        <fullName evidence="1">Uncharacterized protein</fullName>
    </submittedName>
</protein>
<dbReference type="AlphaFoldDB" id="A0A9W8DNF6"/>
<keyword evidence="2" id="KW-1185">Reference proteome</keyword>
<evidence type="ECO:0000313" key="1">
    <source>
        <dbReference type="EMBL" id="KAJ1915970.1"/>
    </source>
</evidence>
<comment type="caution">
    <text evidence="1">The sequence shown here is derived from an EMBL/GenBank/DDBJ whole genome shotgun (WGS) entry which is preliminary data.</text>
</comment>
<dbReference type="Gene3D" id="3.30.450.70">
    <property type="match status" value="1"/>
</dbReference>
<dbReference type="Pfam" id="PF04628">
    <property type="entry name" value="Sedlin_N"/>
    <property type="match status" value="1"/>
</dbReference>
<dbReference type="Proteomes" id="UP001150538">
    <property type="component" value="Unassembled WGS sequence"/>
</dbReference>
<evidence type="ECO:0000313" key="2">
    <source>
        <dbReference type="Proteomes" id="UP001150538"/>
    </source>
</evidence>
<dbReference type="GO" id="GO:0005737">
    <property type="term" value="C:cytoplasm"/>
    <property type="evidence" value="ECO:0007669"/>
    <property type="project" value="GOC"/>
</dbReference>
<dbReference type="SUPFAM" id="SSF64356">
    <property type="entry name" value="SNARE-like"/>
    <property type="match status" value="1"/>
</dbReference>
<dbReference type="InterPro" id="IPR011012">
    <property type="entry name" value="Longin-like_dom_sf"/>
</dbReference>
<gene>
    <name evidence="1" type="ORF">H4219_004031</name>
</gene>
<dbReference type="GO" id="GO:0006888">
    <property type="term" value="P:endoplasmic reticulum to Golgi vesicle-mediated transport"/>
    <property type="evidence" value="ECO:0007669"/>
    <property type="project" value="InterPro"/>
</dbReference>
<dbReference type="EMBL" id="JANBPU010000121">
    <property type="protein sequence ID" value="KAJ1915970.1"/>
    <property type="molecule type" value="Genomic_DNA"/>
</dbReference>
<proteinExistence type="predicted"/>
<dbReference type="OrthoDB" id="18320at2759"/>
<organism evidence="1 2">
    <name type="scientific">Mycoemilia scoparia</name>
    <dbReference type="NCBI Taxonomy" id="417184"/>
    <lineage>
        <taxon>Eukaryota</taxon>
        <taxon>Fungi</taxon>
        <taxon>Fungi incertae sedis</taxon>
        <taxon>Zoopagomycota</taxon>
        <taxon>Kickxellomycotina</taxon>
        <taxon>Kickxellomycetes</taxon>
        <taxon>Kickxellales</taxon>
        <taxon>Kickxellaceae</taxon>
        <taxon>Mycoemilia</taxon>
    </lineage>
</organism>
<name>A0A9W8DNF6_9FUNG</name>
<dbReference type="InterPro" id="IPR006722">
    <property type="entry name" value="Sedlin"/>
</dbReference>
<accession>A0A9W8DNF6</accession>
<reference evidence="1" key="1">
    <citation type="submission" date="2022-07" db="EMBL/GenBank/DDBJ databases">
        <title>Phylogenomic reconstructions and comparative analyses of Kickxellomycotina fungi.</title>
        <authorList>
            <person name="Reynolds N.K."/>
            <person name="Stajich J.E."/>
            <person name="Barry K."/>
            <person name="Grigoriev I.V."/>
            <person name="Crous P."/>
            <person name="Smith M.E."/>
        </authorList>
    </citation>
    <scope>NUCLEOTIDE SEQUENCE</scope>
    <source>
        <strain evidence="1">NBRC 100468</strain>
    </source>
</reference>
<sequence length="116" mass="12970">MEINAIAILGPQVTDNVVVHGYVTNTNIRLLVIITLPEHMLRGSDVQRVLRQIHVAYVSVVCNPFFNFKRIDGHVAEPGLIDKELSESVKFSILLSKIRDNALIKPRVDSFPPQAV</sequence>